<evidence type="ECO:0000313" key="8">
    <source>
        <dbReference type="Proteomes" id="UP000761264"/>
    </source>
</evidence>
<name>A0A967C3K5_9PROT</name>
<dbReference type="SUPFAM" id="SSF53850">
    <property type="entry name" value="Periplasmic binding protein-like II"/>
    <property type="match status" value="1"/>
</dbReference>
<evidence type="ECO:0000256" key="1">
    <source>
        <dbReference type="ARBA" id="ARBA00009437"/>
    </source>
</evidence>
<dbReference type="Pfam" id="PF00126">
    <property type="entry name" value="HTH_1"/>
    <property type="match status" value="1"/>
</dbReference>
<dbReference type="Gene3D" id="1.10.10.10">
    <property type="entry name" value="Winged helix-like DNA-binding domain superfamily/Winged helix DNA-binding domain"/>
    <property type="match status" value="1"/>
</dbReference>
<dbReference type="AlphaFoldDB" id="A0A967C3K5"/>
<dbReference type="PRINTS" id="PR00039">
    <property type="entry name" value="HTHLYSR"/>
</dbReference>
<keyword evidence="5" id="KW-0804">Transcription</keyword>
<keyword evidence="2" id="KW-0805">Transcription regulation</keyword>
<proteinExistence type="inferred from homology"/>
<dbReference type="InterPro" id="IPR000847">
    <property type="entry name" value="LysR_HTH_N"/>
</dbReference>
<dbReference type="SUPFAM" id="SSF46785">
    <property type="entry name" value="Winged helix' DNA-binding domain"/>
    <property type="match status" value="1"/>
</dbReference>
<dbReference type="InterPro" id="IPR036388">
    <property type="entry name" value="WH-like_DNA-bd_sf"/>
</dbReference>
<dbReference type="RefSeq" id="WP_167221801.1">
    <property type="nucleotide sequence ID" value="NZ_JAAQPH010000003.1"/>
</dbReference>
<keyword evidence="8" id="KW-1185">Reference proteome</keyword>
<accession>A0A967C3K5</accession>
<dbReference type="InterPro" id="IPR036390">
    <property type="entry name" value="WH_DNA-bd_sf"/>
</dbReference>
<dbReference type="GO" id="GO:0003677">
    <property type="term" value="F:DNA binding"/>
    <property type="evidence" value="ECO:0007669"/>
    <property type="project" value="UniProtKB-KW"/>
</dbReference>
<dbReference type="Gene3D" id="3.40.190.10">
    <property type="entry name" value="Periplasmic binding protein-like II"/>
    <property type="match status" value="2"/>
</dbReference>
<comment type="caution">
    <text evidence="7">The sequence shown here is derived from an EMBL/GenBank/DDBJ whole genome shotgun (WGS) entry which is preliminary data.</text>
</comment>
<reference evidence="7" key="1">
    <citation type="submission" date="2020-03" db="EMBL/GenBank/DDBJ databases">
        <title>Genome of Pelagibius litoralis DSM 21314T.</title>
        <authorList>
            <person name="Wang G."/>
        </authorList>
    </citation>
    <scope>NUCLEOTIDE SEQUENCE</scope>
    <source>
        <strain evidence="7">DSM 21314</strain>
    </source>
</reference>
<keyword evidence="4" id="KW-0010">Activator</keyword>
<evidence type="ECO:0000256" key="3">
    <source>
        <dbReference type="ARBA" id="ARBA00023125"/>
    </source>
</evidence>
<evidence type="ECO:0000256" key="4">
    <source>
        <dbReference type="ARBA" id="ARBA00023159"/>
    </source>
</evidence>
<dbReference type="InterPro" id="IPR005119">
    <property type="entry name" value="LysR_subst-bd"/>
</dbReference>
<dbReference type="GO" id="GO:0003700">
    <property type="term" value="F:DNA-binding transcription factor activity"/>
    <property type="evidence" value="ECO:0007669"/>
    <property type="project" value="InterPro"/>
</dbReference>
<dbReference type="Proteomes" id="UP000761264">
    <property type="component" value="Unassembled WGS sequence"/>
</dbReference>
<evidence type="ECO:0000259" key="6">
    <source>
        <dbReference type="PROSITE" id="PS50931"/>
    </source>
</evidence>
<dbReference type="EMBL" id="JAAQPH010000003">
    <property type="protein sequence ID" value="NIA67824.1"/>
    <property type="molecule type" value="Genomic_DNA"/>
</dbReference>
<dbReference type="PANTHER" id="PTHR30346">
    <property type="entry name" value="TRANSCRIPTIONAL DUAL REGULATOR HCAR-RELATED"/>
    <property type="match status" value="1"/>
</dbReference>
<sequence>MNLRDLRYIVAVAEERHFGRAAERCNVSQPTLSGQVRKLEDYLGVTLFERTNRSVVTTPLGETIARHARLALEQAELIEGVARARQDPMTGRLRLGVIPTISPYLMPLVLRRLIGAYPGLTPVLSEEVTERLLERLANHEIDAALLATTPEAPELASLPLFEEPFWVAYPRDHPLAELDEITEADLAAVDLLLLTDGHCLRDQVLQVCTPAGGGNGSTTSALGDLRASSLETLLNMVAAGFGCTLVPALAVRGPWMTDMGIVARPVALASAARPVALWYRRSFPQPRMIEAVADVMMAGLPNTVRPLRQTPEA</sequence>
<evidence type="ECO:0000256" key="5">
    <source>
        <dbReference type="ARBA" id="ARBA00023163"/>
    </source>
</evidence>
<dbReference type="PANTHER" id="PTHR30346:SF26">
    <property type="entry name" value="HYDROGEN PEROXIDE-INDUCIBLE GENES ACTIVATOR"/>
    <property type="match status" value="1"/>
</dbReference>
<dbReference type="PROSITE" id="PS50931">
    <property type="entry name" value="HTH_LYSR"/>
    <property type="match status" value="1"/>
</dbReference>
<dbReference type="Pfam" id="PF03466">
    <property type="entry name" value="LysR_substrate"/>
    <property type="match status" value="1"/>
</dbReference>
<evidence type="ECO:0000313" key="7">
    <source>
        <dbReference type="EMBL" id="NIA67824.1"/>
    </source>
</evidence>
<evidence type="ECO:0000256" key="2">
    <source>
        <dbReference type="ARBA" id="ARBA00023015"/>
    </source>
</evidence>
<dbReference type="CDD" id="cd08411">
    <property type="entry name" value="PBP2_OxyR"/>
    <property type="match status" value="1"/>
</dbReference>
<dbReference type="GO" id="GO:0032993">
    <property type="term" value="C:protein-DNA complex"/>
    <property type="evidence" value="ECO:0007669"/>
    <property type="project" value="TreeGrafter"/>
</dbReference>
<keyword evidence="3" id="KW-0238">DNA-binding</keyword>
<protein>
    <submittedName>
        <fullName evidence="7">LysR family transcriptional regulator</fullName>
    </submittedName>
</protein>
<organism evidence="7 8">
    <name type="scientific">Pelagibius litoralis</name>
    <dbReference type="NCBI Taxonomy" id="374515"/>
    <lineage>
        <taxon>Bacteria</taxon>
        <taxon>Pseudomonadati</taxon>
        <taxon>Pseudomonadota</taxon>
        <taxon>Alphaproteobacteria</taxon>
        <taxon>Rhodospirillales</taxon>
        <taxon>Rhodovibrionaceae</taxon>
        <taxon>Pelagibius</taxon>
    </lineage>
</organism>
<dbReference type="FunFam" id="1.10.10.10:FF:000001">
    <property type="entry name" value="LysR family transcriptional regulator"/>
    <property type="match status" value="1"/>
</dbReference>
<gene>
    <name evidence="7" type="ORF">HBA54_04400</name>
</gene>
<feature type="domain" description="HTH lysR-type" evidence="6">
    <location>
        <begin position="1"/>
        <end position="58"/>
    </location>
</feature>
<comment type="similarity">
    <text evidence="1">Belongs to the LysR transcriptional regulatory family.</text>
</comment>